<gene>
    <name evidence="1" type="ORF">HPB48_009416</name>
</gene>
<proteinExistence type="predicted"/>
<evidence type="ECO:0000313" key="2">
    <source>
        <dbReference type="Proteomes" id="UP000821853"/>
    </source>
</evidence>
<dbReference type="AlphaFoldDB" id="A0A9J6GLY4"/>
<keyword evidence="2" id="KW-1185">Reference proteome</keyword>
<comment type="caution">
    <text evidence="1">The sequence shown here is derived from an EMBL/GenBank/DDBJ whole genome shotgun (WGS) entry which is preliminary data.</text>
</comment>
<name>A0A9J6GLY4_HAELO</name>
<accession>A0A9J6GLY4</accession>
<reference evidence="1 2" key="1">
    <citation type="journal article" date="2020" name="Cell">
        <title>Large-Scale Comparative Analyses of Tick Genomes Elucidate Their Genetic Diversity and Vector Capacities.</title>
        <authorList>
            <consortium name="Tick Genome and Microbiome Consortium (TIGMIC)"/>
            <person name="Jia N."/>
            <person name="Wang J."/>
            <person name="Shi W."/>
            <person name="Du L."/>
            <person name="Sun Y."/>
            <person name="Zhan W."/>
            <person name="Jiang J.F."/>
            <person name="Wang Q."/>
            <person name="Zhang B."/>
            <person name="Ji P."/>
            <person name="Bell-Sakyi L."/>
            <person name="Cui X.M."/>
            <person name="Yuan T.T."/>
            <person name="Jiang B.G."/>
            <person name="Yang W.F."/>
            <person name="Lam T.T."/>
            <person name="Chang Q.C."/>
            <person name="Ding S.J."/>
            <person name="Wang X.J."/>
            <person name="Zhu J.G."/>
            <person name="Ruan X.D."/>
            <person name="Zhao L."/>
            <person name="Wei J.T."/>
            <person name="Ye R.Z."/>
            <person name="Que T.C."/>
            <person name="Du C.H."/>
            <person name="Zhou Y.H."/>
            <person name="Cheng J.X."/>
            <person name="Dai P.F."/>
            <person name="Guo W.B."/>
            <person name="Han X.H."/>
            <person name="Huang E.J."/>
            <person name="Li L.F."/>
            <person name="Wei W."/>
            <person name="Gao Y.C."/>
            <person name="Liu J.Z."/>
            <person name="Shao H.Z."/>
            <person name="Wang X."/>
            <person name="Wang C.C."/>
            <person name="Yang T.C."/>
            <person name="Huo Q.B."/>
            <person name="Li W."/>
            <person name="Chen H.Y."/>
            <person name="Chen S.E."/>
            <person name="Zhou L.G."/>
            <person name="Ni X.B."/>
            <person name="Tian J.H."/>
            <person name="Sheng Y."/>
            <person name="Liu T."/>
            <person name="Pan Y.S."/>
            <person name="Xia L.Y."/>
            <person name="Li J."/>
            <person name="Zhao F."/>
            <person name="Cao W.C."/>
        </authorList>
    </citation>
    <scope>NUCLEOTIDE SEQUENCE [LARGE SCALE GENOMIC DNA]</scope>
    <source>
        <strain evidence="1">HaeL-2018</strain>
    </source>
</reference>
<dbReference type="Proteomes" id="UP000821853">
    <property type="component" value="Chromosome 5"/>
</dbReference>
<dbReference type="EMBL" id="JABSTR010000007">
    <property type="protein sequence ID" value="KAH9375188.1"/>
    <property type="molecule type" value="Genomic_DNA"/>
</dbReference>
<evidence type="ECO:0000313" key="1">
    <source>
        <dbReference type="EMBL" id="KAH9375188.1"/>
    </source>
</evidence>
<organism evidence="1 2">
    <name type="scientific">Haemaphysalis longicornis</name>
    <name type="common">Bush tick</name>
    <dbReference type="NCBI Taxonomy" id="44386"/>
    <lineage>
        <taxon>Eukaryota</taxon>
        <taxon>Metazoa</taxon>
        <taxon>Ecdysozoa</taxon>
        <taxon>Arthropoda</taxon>
        <taxon>Chelicerata</taxon>
        <taxon>Arachnida</taxon>
        <taxon>Acari</taxon>
        <taxon>Parasitiformes</taxon>
        <taxon>Ixodida</taxon>
        <taxon>Ixodoidea</taxon>
        <taxon>Ixodidae</taxon>
        <taxon>Haemaphysalinae</taxon>
        <taxon>Haemaphysalis</taxon>
    </lineage>
</organism>
<dbReference type="VEuPathDB" id="VectorBase:HLOH_053667"/>
<sequence>MAKPGVTWPRHRRRYASQDGVGPVLFGSSLHDAPSTHALAAPGATGDCLRAAAPLRRLRYDGRDNGNAPEPRCTYAGCSSSNQRKKAPVFDGHTVTPGQSRSIRLPSPWTYTRLCSVGLVVFGDDQHTSGFAPLVSGAVTPGRSRRRWTIQTAQFCSASGCQGQAGELVDLLGL</sequence>
<protein>
    <submittedName>
        <fullName evidence="1">Uncharacterized protein</fullName>
    </submittedName>
</protein>